<name>A0A2S9H2J0_9BURK</name>
<dbReference type="Proteomes" id="UP000237839">
    <property type="component" value="Unassembled WGS sequence"/>
</dbReference>
<dbReference type="OrthoDB" id="8579497at2"/>
<comment type="caution">
    <text evidence="1">The sequence shown here is derived from an EMBL/GenBank/DDBJ whole genome shotgun (WGS) entry which is preliminary data.</text>
</comment>
<reference evidence="1 2" key="1">
    <citation type="submission" date="2018-02" db="EMBL/GenBank/DDBJ databases">
        <title>Solimicrobium silvestre gen. nov., sp. nov., isolated from alpine forest soil.</title>
        <authorList>
            <person name="Margesin R."/>
            <person name="Albuquerque L."/>
            <person name="Zhang D.-C."/>
            <person name="Froufe H.J.C."/>
            <person name="Severino R."/>
            <person name="Roxo I."/>
            <person name="Egas C."/>
            <person name="Da Costa M.S."/>
        </authorList>
    </citation>
    <scope>NUCLEOTIDE SEQUENCE [LARGE SCALE GENOMIC DNA]</scope>
    <source>
        <strain evidence="1 2">S20-91</strain>
    </source>
</reference>
<accession>A0A2S9H2J0</accession>
<evidence type="ECO:0000313" key="2">
    <source>
        <dbReference type="Proteomes" id="UP000237839"/>
    </source>
</evidence>
<dbReference type="EMBL" id="PUGF01000003">
    <property type="protein sequence ID" value="PRC94205.1"/>
    <property type="molecule type" value="Genomic_DNA"/>
</dbReference>
<organism evidence="1 2">
    <name type="scientific">Solimicrobium silvestre</name>
    <dbReference type="NCBI Taxonomy" id="2099400"/>
    <lineage>
        <taxon>Bacteria</taxon>
        <taxon>Pseudomonadati</taxon>
        <taxon>Pseudomonadota</taxon>
        <taxon>Betaproteobacteria</taxon>
        <taxon>Burkholderiales</taxon>
        <taxon>Oxalobacteraceae</taxon>
        <taxon>Solimicrobium</taxon>
    </lineage>
</organism>
<evidence type="ECO:0000313" key="1">
    <source>
        <dbReference type="EMBL" id="PRC94205.1"/>
    </source>
</evidence>
<sequence length="238" mass="27180">MNILDSVNYQLVSPKNFSAEQKQFVNKFKETTCLISSQADMILGAKDIHSRHFISTDAYAKLVALPNGYEITDRFDRDMPCEGTAQFADCFIEEDNALLNSGDLHQKKSTLNVHEYSGGIQALVFNKHILKHLPSQSILGTVYSAHEIEITNFFKLMPNYIEEFGIGCSIENVTGTLSVGDKLLTDYEHEVCFLIMMNWDFKQIANFMNKHRPKPRLRVADTIHKCKNRICYKLGLFD</sequence>
<keyword evidence="2" id="KW-1185">Reference proteome</keyword>
<dbReference type="AlphaFoldDB" id="A0A2S9H2J0"/>
<dbReference type="RefSeq" id="WP_105530541.1">
    <property type="nucleotide sequence ID" value="NZ_PUGF01000003.1"/>
</dbReference>
<protein>
    <submittedName>
        <fullName evidence="1">Uncharacterized protein</fullName>
    </submittedName>
</protein>
<proteinExistence type="predicted"/>
<gene>
    <name evidence="1" type="ORF">S2091_0826</name>
</gene>